<dbReference type="PANTHER" id="PTHR24220:SF611">
    <property type="entry name" value="ATP-BINDING COMPONENT OF ABC TRANSPORTER-RELATED"/>
    <property type="match status" value="1"/>
</dbReference>
<dbReference type="InterPro" id="IPR015854">
    <property type="entry name" value="ABC_transpr_LolD-like"/>
</dbReference>
<dbReference type="CDD" id="cd03255">
    <property type="entry name" value="ABC_MJ0796_LolCDE_FtsE"/>
    <property type="match status" value="1"/>
</dbReference>
<keyword evidence="2" id="KW-1003">Cell membrane</keyword>
<dbReference type="Pfam" id="PF00005">
    <property type="entry name" value="ABC_tran"/>
    <property type="match status" value="1"/>
</dbReference>
<dbReference type="KEGG" id="ares:IWH25_11215"/>
<dbReference type="GO" id="GO:0005524">
    <property type="term" value="F:ATP binding"/>
    <property type="evidence" value="ECO:0007669"/>
    <property type="project" value="UniProtKB-KW"/>
</dbReference>
<dbReference type="GO" id="GO:0005886">
    <property type="term" value="C:plasma membrane"/>
    <property type="evidence" value="ECO:0007669"/>
    <property type="project" value="TreeGrafter"/>
</dbReference>
<accession>A0A974PW64</accession>
<dbReference type="SMART" id="SM00382">
    <property type="entry name" value="AAA"/>
    <property type="match status" value="1"/>
</dbReference>
<dbReference type="InterPro" id="IPR003593">
    <property type="entry name" value="AAA+_ATPase"/>
</dbReference>
<dbReference type="RefSeq" id="WP_203385894.1">
    <property type="nucleotide sequence ID" value="NZ_CP064781.1"/>
</dbReference>
<evidence type="ECO:0000313" key="6">
    <source>
        <dbReference type="EMBL" id="QRJ62361.1"/>
    </source>
</evidence>
<evidence type="ECO:0000313" key="7">
    <source>
        <dbReference type="Proteomes" id="UP000663444"/>
    </source>
</evidence>
<evidence type="ECO:0000256" key="4">
    <source>
        <dbReference type="ARBA" id="ARBA00022840"/>
    </source>
</evidence>
<dbReference type="EMBL" id="CP064781">
    <property type="protein sequence ID" value="QRJ62361.1"/>
    <property type="molecule type" value="Genomic_DNA"/>
</dbReference>
<protein>
    <submittedName>
        <fullName evidence="6">ABC transporter ATP-binding protein</fullName>
    </submittedName>
</protein>
<dbReference type="PROSITE" id="PS50893">
    <property type="entry name" value="ABC_TRANSPORTER_2"/>
    <property type="match status" value="1"/>
</dbReference>
<dbReference type="Gene3D" id="3.40.50.300">
    <property type="entry name" value="P-loop containing nucleotide triphosphate hydrolases"/>
    <property type="match status" value="1"/>
</dbReference>
<dbReference type="PANTHER" id="PTHR24220">
    <property type="entry name" value="IMPORT ATP-BINDING PROTEIN"/>
    <property type="match status" value="1"/>
</dbReference>
<evidence type="ECO:0000256" key="1">
    <source>
        <dbReference type="ARBA" id="ARBA00022448"/>
    </source>
</evidence>
<keyword evidence="4 6" id="KW-0067">ATP-binding</keyword>
<evidence type="ECO:0000256" key="3">
    <source>
        <dbReference type="ARBA" id="ARBA00022741"/>
    </source>
</evidence>
<sequence>MRDTAPPPAIEVVDLVFRWPRQPAPCLDLPEFRVAAGERVFLHGPSGSGKSTLLGLLGGVAVPERGRVAILGEDLARLSGRRRDRLRAEHIGFIFQQFNLLPWLSALDNVLLPTTFSARRKARAGSERPPRDEAARLLAELDLDPAHWQKPAGTLSIGQQQRVAAARALIGRPEILVADEPTSALDAERQQLFVDLLLAEAAATGAALVFVSHDRRLAAHFDRSVELDAINRAARAPGAAA</sequence>
<feature type="domain" description="ABC transporter" evidence="5">
    <location>
        <begin position="10"/>
        <end position="240"/>
    </location>
</feature>
<dbReference type="InterPro" id="IPR017911">
    <property type="entry name" value="MacB-like_ATP-bd"/>
</dbReference>
<name>A0A974PW64_9RHOO</name>
<evidence type="ECO:0000256" key="2">
    <source>
        <dbReference type="ARBA" id="ARBA00022475"/>
    </source>
</evidence>
<proteinExistence type="predicted"/>
<dbReference type="Proteomes" id="UP000663444">
    <property type="component" value="Chromosome"/>
</dbReference>
<dbReference type="GO" id="GO:0022857">
    <property type="term" value="F:transmembrane transporter activity"/>
    <property type="evidence" value="ECO:0007669"/>
    <property type="project" value="TreeGrafter"/>
</dbReference>
<dbReference type="AlphaFoldDB" id="A0A974PW64"/>
<keyword evidence="7" id="KW-1185">Reference proteome</keyword>
<evidence type="ECO:0000259" key="5">
    <source>
        <dbReference type="PROSITE" id="PS50893"/>
    </source>
</evidence>
<keyword evidence="3" id="KW-0547">Nucleotide-binding</keyword>
<gene>
    <name evidence="6" type="ORF">IWH25_11215</name>
</gene>
<dbReference type="InterPro" id="IPR027417">
    <property type="entry name" value="P-loop_NTPase"/>
</dbReference>
<organism evidence="6 7">
    <name type="scientific">Azospira restricta</name>
    <dbReference type="NCBI Taxonomy" id="404405"/>
    <lineage>
        <taxon>Bacteria</taxon>
        <taxon>Pseudomonadati</taxon>
        <taxon>Pseudomonadota</taxon>
        <taxon>Betaproteobacteria</taxon>
        <taxon>Rhodocyclales</taxon>
        <taxon>Rhodocyclaceae</taxon>
        <taxon>Azospira</taxon>
    </lineage>
</organism>
<reference evidence="6" key="1">
    <citation type="submission" date="2020-11" db="EMBL/GenBank/DDBJ databases">
        <title>Azospira restricta DSM 18626 genome sequence.</title>
        <authorList>
            <person name="Moe W.M."/>
        </authorList>
    </citation>
    <scope>NUCLEOTIDE SEQUENCE</scope>
    <source>
        <strain evidence="6">DSM 18626</strain>
    </source>
</reference>
<keyword evidence="1" id="KW-0813">Transport</keyword>
<keyword evidence="2" id="KW-0472">Membrane</keyword>
<dbReference type="GO" id="GO:0016887">
    <property type="term" value="F:ATP hydrolysis activity"/>
    <property type="evidence" value="ECO:0007669"/>
    <property type="project" value="InterPro"/>
</dbReference>
<dbReference type="SUPFAM" id="SSF52540">
    <property type="entry name" value="P-loop containing nucleoside triphosphate hydrolases"/>
    <property type="match status" value="1"/>
</dbReference>
<dbReference type="InterPro" id="IPR003439">
    <property type="entry name" value="ABC_transporter-like_ATP-bd"/>
</dbReference>